<dbReference type="Gene3D" id="3.30.370.10">
    <property type="entry name" value="Barstar-like"/>
    <property type="match status" value="1"/>
</dbReference>
<evidence type="ECO:0000259" key="2">
    <source>
        <dbReference type="Pfam" id="PF01337"/>
    </source>
</evidence>
<proteinExistence type="inferred from homology"/>
<comment type="similarity">
    <text evidence="1">Belongs to the barstar family.</text>
</comment>
<feature type="domain" description="Barstar (barnase inhibitor)" evidence="2">
    <location>
        <begin position="47"/>
        <end position="145"/>
    </location>
</feature>
<dbReference type="Pfam" id="PF01337">
    <property type="entry name" value="Barstar"/>
    <property type="match status" value="1"/>
</dbReference>
<reference evidence="3 4" key="1">
    <citation type="submission" date="2018-07" db="EMBL/GenBank/DDBJ databases">
        <title>Genomic Encyclopedia of Type Strains, Phase IV (KMG-IV): sequencing the most valuable type-strain genomes for metagenomic binning, comparative biology and taxonomic classification.</title>
        <authorList>
            <person name="Goeker M."/>
        </authorList>
    </citation>
    <scope>NUCLEOTIDE SEQUENCE [LARGE SCALE GENOMIC DNA]</scope>
    <source>
        <strain evidence="3 4">DSM 44952</strain>
    </source>
</reference>
<dbReference type="Proteomes" id="UP000255355">
    <property type="component" value="Unassembled WGS sequence"/>
</dbReference>
<evidence type="ECO:0000313" key="3">
    <source>
        <dbReference type="EMBL" id="RDI48555.1"/>
    </source>
</evidence>
<keyword evidence="4" id="KW-1185">Reference proteome</keyword>
<dbReference type="InterPro" id="IPR000468">
    <property type="entry name" value="Barstar"/>
</dbReference>
<dbReference type="SUPFAM" id="SSF52038">
    <property type="entry name" value="Barstar-related"/>
    <property type="match status" value="1"/>
</dbReference>
<dbReference type="OrthoDB" id="5184890at2"/>
<gene>
    <name evidence="3" type="ORF">DFR68_108391</name>
</gene>
<dbReference type="RefSeq" id="WP_068022878.1">
    <property type="nucleotide sequence ID" value="NZ_QQAZ01000008.1"/>
</dbReference>
<dbReference type="InterPro" id="IPR035905">
    <property type="entry name" value="Barstar-like_sf"/>
</dbReference>
<accession>A0A370GY02</accession>
<organism evidence="3 4">
    <name type="scientific">Nocardia mexicana</name>
    <dbReference type="NCBI Taxonomy" id="279262"/>
    <lineage>
        <taxon>Bacteria</taxon>
        <taxon>Bacillati</taxon>
        <taxon>Actinomycetota</taxon>
        <taxon>Actinomycetes</taxon>
        <taxon>Mycobacteriales</taxon>
        <taxon>Nocardiaceae</taxon>
        <taxon>Nocardia</taxon>
    </lineage>
</organism>
<evidence type="ECO:0000256" key="1">
    <source>
        <dbReference type="ARBA" id="ARBA00006845"/>
    </source>
</evidence>
<dbReference type="EMBL" id="QQAZ01000008">
    <property type="protein sequence ID" value="RDI48555.1"/>
    <property type="molecule type" value="Genomic_DNA"/>
</dbReference>
<sequence length="178" mass="20330">MATFDPDSDLSHDRAFRLMMNTSVTLFWRPQVLNDATDWLEAHGYQVTCLDAARWAADRDLHRDLAAVLGFPDYYGRNLEALNDCMRDVVDQDYGWAPEAAGLVLVFTSFDAFVTRSPRTAQIVLDIMANHSRTAALFGRRLLCLVQSNDPDIRFEPVGATPVMWNDDEWLDSRRRTD</sequence>
<protein>
    <submittedName>
        <fullName evidence="3">Barstar (Barnase inhibitor)</fullName>
    </submittedName>
</protein>
<evidence type="ECO:0000313" key="4">
    <source>
        <dbReference type="Proteomes" id="UP000255355"/>
    </source>
</evidence>
<dbReference type="STRING" id="1210089.GCA_001613165_04509"/>
<name>A0A370GY02_9NOCA</name>
<dbReference type="AlphaFoldDB" id="A0A370GY02"/>
<comment type="caution">
    <text evidence="3">The sequence shown here is derived from an EMBL/GenBank/DDBJ whole genome shotgun (WGS) entry which is preliminary data.</text>
</comment>